<comment type="caution">
    <text evidence="1">The sequence shown here is derived from an EMBL/GenBank/DDBJ whole genome shotgun (WGS) entry which is preliminary data.</text>
</comment>
<gene>
    <name evidence="1" type="ORF">S03H2_17982</name>
</gene>
<organism evidence="1">
    <name type="scientific">marine sediment metagenome</name>
    <dbReference type="NCBI Taxonomy" id="412755"/>
    <lineage>
        <taxon>unclassified sequences</taxon>
        <taxon>metagenomes</taxon>
        <taxon>ecological metagenomes</taxon>
    </lineage>
</organism>
<proteinExistence type="predicted"/>
<dbReference type="EMBL" id="BARU01009302">
    <property type="protein sequence ID" value="GAH35264.1"/>
    <property type="molecule type" value="Genomic_DNA"/>
</dbReference>
<evidence type="ECO:0000313" key="1">
    <source>
        <dbReference type="EMBL" id="GAH35264.1"/>
    </source>
</evidence>
<reference evidence="1" key="1">
    <citation type="journal article" date="2014" name="Front. Microbiol.">
        <title>High frequency of phylogenetically diverse reductive dehalogenase-homologous genes in deep subseafloor sedimentary metagenomes.</title>
        <authorList>
            <person name="Kawai M."/>
            <person name="Futagami T."/>
            <person name="Toyoda A."/>
            <person name="Takaki Y."/>
            <person name="Nishi S."/>
            <person name="Hori S."/>
            <person name="Arai W."/>
            <person name="Tsubouchi T."/>
            <person name="Morono Y."/>
            <person name="Uchiyama I."/>
            <person name="Ito T."/>
            <person name="Fujiyama A."/>
            <person name="Inagaki F."/>
            <person name="Takami H."/>
        </authorList>
    </citation>
    <scope>NUCLEOTIDE SEQUENCE</scope>
    <source>
        <strain evidence="1">Expedition CK06-06</strain>
    </source>
</reference>
<name>X1G0Y8_9ZZZZ</name>
<dbReference type="SUPFAM" id="SSF88874">
    <property type="entry name" value="Receptor-binding domain of short tail fibre protein gp12"/>
    <property type="match status" value="1"/>
</dbReference>
<accession>X1G0Y8</accession>
<dbReference type="AlphaFoldDB" id="X1G0Y8"/>
<feature type="non-terminal residue" evidence="1">
    <location>
        <position position="57"/>
    </location>
</feature>
<protein>
    <submittedName>
        <fullName evidence="1">Uncharacterized protein</fullName>
    </submittedName>
</protein>
<sequence length="57" mass="6200">MWDVLDNQYKDSTTFTLPDLSDLFIANAGSGSYSLGDSDGENDHTLITAEIPAHTHT</sequence>